<feature type="compositionally biased region" description="Basic and acidic residues" evidence="1">
    <location>
        <begin position="216"/>
        <end position="230"/>
    </location>
</feature>
<gene>
    <name evidence="3" type="ORF">GCM10007875_00560</name>
</gene>
<evidence type="ECO:0000313" key="3">
    <source>
        <dbReference type="EMBL" id="GLR24969.1"/>
    </source>
</evidence>
<evidence type="ECO:0000256" key="1">
    <source>
        <dbReference type="SAM" id="MobiDB-lite"/>
    </source>
</evidence>
<reference evidence="4" key="1">
    <citation type="journal article" date="2019" name="Int. J. Syst. Evol. Microbiol.">
        <title>The Global Catalogue of Microorganisms (GCM) 10K type strain sequencing project: providing services to taxonomists for standard genome sequencing and annotation.</title>
        <authorList>
            <consortium name="The Broad Institute Genomics Platform"/>
            <consortium name="The Broad Institute Genome Sequencing Center for Infectious Disease"/>
            <person name="Wu L."/>
            <person name="Ma J."/>
        </authorList>
    </citation>
    <scope>NUCLEOTIDE SEQUENCE [LARGE SCALE GENOMIC DNA]</scope>
    <source>
        <strain evidence="4">NBRC 105857</strain>
    </source>
</reference>
<feature type="region of interest" description="Disordered" evidence="1">
    <location>
        <begin position="215"/>
        <end position="237"/>
    </location>
</feature>
<name>A0ABQ5YKC0_9BURK</name>
<proteinExistence type="predicted"/>
<feature type="transmembrane region" description="Helical" evidence="2">
    <location>
        <begin position="19"/>
        <end position="37"/>
    </location>
</feature>
<evidence type="ECO:0000313" key="4">
    <source>
        <dbReference type="Proteomes" id="UP001156664"/>
    </source>
</evidence>
<dbReference type="EMBL" id="BSOJ01000001">
    <property type="protein sequence ID" value="GLR24969.1"/>
    <property type="molecule type" value="Genomic_DNA"/>
</dbReference>
<dbReference type="RefSeq" id="WP_284279248.1">
    <property type="nucleotide sequence ID" value="NZ_BSOJ01000001.1"/>
</dbReference>
<keyword evidence="2" id="KW-1133">Transmembrane helix</keyword>
<protein>
    <submittedName>
        <fullName evidence="3">Uncharacterized protein</fullName>
    </submittedName>
</protein>
<evidence type="ECO:0000256" key="2">
    <source>
        <dbReference type="SAM" id="Phobius"/>
    </source>
</evidence>
<dbReference type="Proteomes" id="UP001156664">
    <property type="component" value="Unassembled WGS sequence"/>
</dbReference>
<keyword evidence="4" id="KW-1185">Reference proteome</keyword>
<keyword evidence="2" id="KW-0472">Membrane</keyword>
<comment type="caution">
    <text evidence="3">The sequence shown here is derived from an EMBL/GenBank/DDBJ whole genome shotgun (WGS) entry which is preliminary data.</text>
</comment>
<accession>A0ABQ5YKC0</accession>
<sequence>MSTLIEQTVIFARKHSKTIGLFIFGLGIVAFKINMALQPTPVIKLYIGESWEEMRKNSTATIVPAIYDSVYDTTPKQYSALVFDDGRYTFRTPKSKFFMIMYDDKKVDNIQISPTMHTTTLDESLDLIDNLQTQWKSNGWFLTNPKEFPALDRSNDLMERYKACLPVSTYWQAEHKYQIIVAFSCFGSKDLFGRQQYMVTLGIATPWVQTPAELDQQEREREAKAKREGKVYVPLPR</sequence>
<organism evidence="3 4">
    <name type="scientific">Limnobacter litoralis</name>
    <dbReference type="NCBI Taxonomy" id="481366"/>
    <lineage>
        <taxon>Bacteria</taxon>
        <taxon>Pseudomonadati</taxon>
        <taxon>Pseudomonadota</taxon>
        <taxon>Betaproteobacteria</taxon>
        <taxon>Burkholderiales</taxon>
        <taxon>Burkholderiaceae</taxon>
        <taxon>Limnobacter</taxon>
    </lineage>
</organism>
<keyword evidence="2" id="KW-0812">Transmembrane</keyword>